<accession>A0ACC3NMK6</accession>
<name>A0ACC3NMK6_9PEZI</name>
<sequence length="811" mass="89014">MDDANYLRCRNIQLETELRLVKEQLAQAQSGTQYLINCLSNQKSGHDQPIPAPDELRLHKAEADNLRLRRRLAFTQGVHGKVTEKLGLGGLSRARRFGLTQFQSPSPSPSTETERAQRNDSSQDDLLIYDGHEYSPNTTSQSSPADSFPRDASSYSSMVQSSFDLPKTLVNPTYADQDVSPTERVVQSFGLGIRGAQPSGQSSVHSTHHTTQQLSKASSYGTPNNYNVVARQIGKYASSQSQPGDPEPQHIGEWRAICSPPPADCDFVFHSPFLNVEHNRLLGAAFFIEEMSEDEKAEHWERLAFEKGRHSAKEWQTYYEEMVRPEYLAKVGRREAAGDTESGLETTFPVNNAHGVSASGFSANAAAKENHEALLDAPPQLGPGAEGSLITVTCPKKEANPPASLQDQVTPSAPLGLSTTTTEPSSFKEDECDARVANMVENDGGSCSVDRHSHTGEQLPTSTSILRDENHATDTPALGDFKPTTENPPTASQVLSGYPTITPLPSQAPAFDRTLTPALPSFSRADTPVRRSPRFSQCPTEASEILHDIDNEDEGLFHTVIISNIPATVQLSNIVAKVRGGRMLSATFLATACMKTIPPLDTNATLIVFSSAQRAKAYADFCQQDSIFFDAGEDDSGQARATVQMIRTPTMSMHPRILFKIRERGLTRVLFIIDAQHKWTAEQVVEQVVRRDWNLKRPLVAGRDEDGILFFEFADVREAAAAWRAVDRDRWYFDGASKGFLPDPCDRPLETLREVDDVANMVEDGNTDGNNSSDGSDGEDTVVDTPATTANNSFAPDRLESERKDDDAGDL</sequence>
<organism evidence="1 2">
    <name type="scientific">Vermiconidia calcicola</name>
    <dbReference type="NCBI Taxonomy" id="1690605"/>
    <lineage>
        <taxon>Eukaryota</taxon>
        <taxon>Fungi</taxon>
        <taxon>Dikarya</taxon>
        <taxon>Ascomycota</taxon>
        <taxon>Pezizomycotina</taxon>
        <taxon>Dothideomycetes</taxon>
        <taxon>Dothideomycetidae</taxon>
        <taxon>Mycosphaerellales</taxon>
        <taxon>Extremaceae</taxon>
        <taxon>Vermiconidia</taxon>
    </lineage>
</organism>
<dbReference type="EMBL" id="JAUTXU010000029">
    <property type="protein sequence ID" value="KAK3718816.1"/>
    <property type="molecule type" value="Genomic_DNA"/>
</dbReference>
<dbReference type="Proteomes" id="UP001281147">
    <property type="component" value="Unassembled WGS sequence"/>
</dbReference>
<keyword evidence="2" id="KW-1185">Reference proteome</keyword>
<proteinExistence type="predicted"/>
<evidence type="ECO:0000313" key="2">
    <source>
        <dbReference type="Proteomes" id="UP001281147"/>
    </source>
</evidence>
<evidence type="ECO:0000313" key="1">
    <source>
        <dbReference type="EMBL" id="KAK3718816.1"/>
    </source>
</evidence>
<protein>
    <submittedName>
        <fullName evidence="1">Uncharacterized protein</fullName>
    </submittedName>
</protein>
<comment type="caution">
    <text evidence="1">The sequence shown here is derived from an EMBL/GenBank/DDBJ whole genome shotgun (WGS) entry which is preliminary data.</text>
</comment>
<gene>
    <name evidence="1" type="ORF">LTR37_004732</name>
</gene>
<reference evidence="1" key="1">
    <citation type="submission" date="2023-07" db="EMBL/GenBank/DDBJ databases">
        <title>Black Yeasts Isolated from many extreme environments.</title>
        <authorList>
            <person name="Coleine C."/>
            <person name="Stajich J.E."/>
            <person name="Selbmann L."/>
        </authorList>
    </citation>
    <scope>NUCLEOTIDE SEQUENCE</scope>
    <source>
        <strain evidence="1">CCFEE 5714</strain>
    </source>
</reference>